<dbReference type="SUPFAM" id="SSF53335">
    <property type="entry name" value="S-adenosyl-L-methionine-dependent methyltransferases"/>
    <property type="match status" value="1"/>
</dbReference>
<keyword evidence="1" id="KW-0489">Methyltransferase</keyword>
<dbReference type="PROSITE" id="PS51143">
    <property type="entry name" value="MT_A70"/>
    <property type="match status" value="1"/>
</dbReference>
<name>A0A0F9W2E6_9ZZZZ</name>
<dbReference type="InterPro" id="IPR029063">
    <property type="entry name" value="SAM-dependent_MTases_sf"/>
</dbReference>
<evidence type="ECO:0000256" key="1">
    <source>
        <dbReference type="ARBA" id="ARBA00022603"/>
    </source>
</evidence>
<dbReference type="PROSITE" id="PS00092">
    <property type="entry name" value="N6_MTASE"/>
    <property type="match status" value="1"/>
</dbReference>
<dbReference type="AlphaFoldDB" id="A0A0F9W2E6"/>
<dbReference type="InterPro" id="IPR002052">
    <property type="entry name" value="DNA_methylase_N6_adenine_CS"/>
</dbReference>
<dbReference type="PANTHER" id="PTHR12829">
    <property type="entry name" value="N6-ADENOSINE-METHYLTRANSFERASE"/>
    <property type="match status" value="1"/>
</dbReference>
<evidence type="ECO:0000313" key="5">
    <source>
        <dbReference type="EMBL" id="KKN79826.1"/>
    </source>
</evidence>
<dbReference type="GO" id="GO:0003676">
    <property type="term" value="F:nucleic acid binding"/>
    <property type="evidence" value="ECO:0007669"/>
    <property type="project" value="InterPro"/>
</dbReference>
<reference evidence="5" key="1">
    <citation type="journal article" date="2015" name="Nature">
        <title>Complex archaea that bridge the gap between prokaryotes and eukaryotes.</title>
        <authorList>
            <person name="Spang A."/>
            <person name="Saw J.H."/>
            <person name="Jorgensen S.L."/>
            <person name="Zaremba-Niedzwiedzka K."/>
            <person name="Martijn J."/>
            <person name="Lind A.E."/>
            <person name="van Eijk R."/>
            <person name="Schleper C."/>
            <person name="Guy L."/>
            <person name="Ettema T.J."/>
        </authorList>
    </citation>
    <scope>NUCLEOTIDE SEQUENCE</scope>
</reference>
<gene>
    <name evidence="5" type="ORF">LCGC14_0336810</name>
</gene>
<keyword evidence="2" id="KW-0808">Transferase</keyword>
<protein>
    <recommendedName>
        <fullName evidence="6">ParB/Sulfiredoxin domain-containing protein</fullName>
    </recommendedName>
</protein>
<evidence type="ECO:0000256" key="2">
    <source>
        <dbReference type="ARBA" id="ARBA00022679"/>
    </source>
</evidence>
<feature type="compositionally biased region" description="Low complexity" evidence="4">
    <location>
        <begin position="128"/>
        <end position="138"/>
    </location>
</feature>
<proteinExistence type="predicted"/>
<dbReference type="Gene3D" id="3.90.1530.10">
    <property type="entry name" value="Conserved hypothetical protein from pyrococcus furiosus pfu- 392566-001, ParB domain"/>
    <property type="match status" value="1"/>
</dbReference>
<dbReference type="Pfam" id="PF05063">
    <property type="entry name" value="MT-A70"/>
    <property type="match status" value="1"/>
</dbReference>
<accession>A0A0F9W2E6</accession>
<evidence type="ECO:0000256" key="3">
    <source>
        <dbReference type="ARBA" id="ARBA00022691"/>
    </source>
</evidence>
<dbReference type="EMBL" id="LAZR01000242">
    <property type="protein sequence ID" value="KKN79826.1"/>
    <property type="molecule type" value="Genomic_DNA"/>
</dbReference>
<dbReference type="InterPro" id="IPR007757">
    <property type="entry name" value="MT-A70-like"/>
</dbReference>
<evidence type="ECO:0008006" key="6">
    <source>
        <dbReference type="Google" id="ProtNLM"/>
    </source>
</evidence>
<comment type="caution">
    <text evidence="5">The sequence shown here is derived from an EMBL/GenBank/DDBJ whole genome shotgun (WGS) entry which is preliminary data.</text>
</comment>
<feature type="region of interest" description="Disordered" evidence="4">
    <location>
        <begin position="118"/>
        <end position="145"/>
    </location>
</feature>
<sequence>MSEVLHEFTIDEEFESLILPLTDGEYQLLKTSIEANGCLDPVIVWQEEQILLDGHNRVEICDELETQFDVREMSFESRAAAKEWVILHQLGRRNLPVYHRCELALALEPSIRARAKANQSVAGGSGGLSPSLGGEKLSPTSGKALDTERELARIADVGHDTMHKVMHIRPRIDDKTREQLRARPPEKTVNGVYKQLTKAAKKAKQIAATETAELPDGIFNVIVADPPWQYFNREDDAEHRAANPYPSMSIEAITNYGKQPDENGGWMDGTGVQTIADENAILWLWTTNAHIEHSFGIAREWGFEPKTILTWAKDRMGMGEWLRGQTEHCLMCVRGKPVVRLTSETTLIKGPMREHSRKPDEFYAMVEKLCPGKARAELFSRTEREGWTTAGAEKGMFNDNE</sequence>
<dbReference type="PANTHER" id="PTHR12829:SF7">
    <property type="entry name" value="N6-ADENOSINE-METHYLTRANSFERASE CATALYTIC SUBUNIT"/>
    <property type="match status" value="1"/>
</dbReference>
<keyword evidence="3" id="KW-0949">S-adenosyl-L-methionine</keyword>
<dbReference type="GO" id="GO:0001734">
    <property type="term" value="F:mRNA m(6)A methyltransferase activity"/>
    <property type="evidence" value="ECO:0007669"/>
    <property type="project" value="UniProtKB-ARBA"/>
</dbReference>
<organism evidence="5">
    <name type="scientific">marine sediment metagenome</name>
    <dbReference type="NCBI Taxonomy" id="412755"/>
    <lineage>
        <taxon>unclassified sequences</taxon>
        <taxon>metagenomes</taxon>
        <taxon>ecological metagenomes</taxon>
    </lineage>
</organism>
<evidence type="ECO:0000256" key="4">
    <source>
        <dbReference type="SAM" id="MobiDB-lite"/>
    </source>
</evidence>
<dbReference type="SUPFAM" id="SSF110849">
    <property type="entry name" value="ParB/Sulfiredoxin"/>
    <property type="match status" value="1"/>
</dbReference>
<dbReference type="InterPro" id="IPR036086">
    <property type="entry name" value="ParB/Sulfiredoxin_sf"/>
</dbReference>
<dbReference type="GO" id="GO:0032259">
    <property type="term" value="P:methylation"/>
    <property type="evidence" value="ECO:0007669"/>
    <property type="project" value="UniProtKB-KW"/>
</dbReference>